<reference evidence="10 11" key="1">
    <citation type="submission" date="2017-01" db="EMBL/GenBank/DDBJ databases">
        <title>The complete genome sequence of a sulfur-oxidizing marine bacterium Thioclava sp. 25B10_4T.</title>
        <authorList>
            <person name="Liu Y."/>
            <person name="Lai Q."/>
            <person name="Shao Z."/>
        </authorList>
    </citation>
    <scope>NUCLEOTIDE SEQUENCE [LARGE SCALE GENOMIC DNA]</scope>
    <source>
        <strain evidence="10 11">25B10_4</strain>
    </source>
</reference>
<evidence type="ECO:0000313" key="10">
    <source>
        <dbReference type="EMBL" id="AQS48909.1"/>
    </source>
</evidence>
<dbReference type="Pfam" id="PF01368">
    <property type="entry name" value="DHH"/>
    <property type="match status" value="1"/>
</dbReference>
<dbReference type="SUPFAM" id="SSF64182">
    <property type="entry name" value="DHH phosphoesterases"/>
    <property type="match status" value="1"/>
</dbReference>
<dbReference type="PANTHER" id="PTHR30255:SF2">
    <property type="entry name" value="SINGLE-STRANDED-DNA-SPECIFIC EXONUCLEASE RECJ"/>
    <property type="match status" value="1"/>
</dbReference>
<dbReference type="Gene3D" id="3.10.310.30">
    <property type="match status" value="1"/>
</dbReference>
<evidence type="ECO:0000259" key="9">
    <source>
        <dbReference type="Pfam" id="PF17768"/>
    </source>
</evidence>
<keyword evidence="4" id="KW-0378">Hydrolase</keyword>
<evidence type="ECO:0000313" key="11">
    <source>
        <dbReference type="Proteomes" id="UP000185622"/>
    </source>
</evidence>
<organism evidence="10 11">
    <name type="scientific">Thioclava nitratireducens</name>
    <dbReference type="NCBI Taxonomy" id="1915078"/>
    <lineage>
        <taxon>Bacteria</taxon>
        <taxon>Pseudomonadati</taxon>
        <taxon>Pseudomonadota</taxon>
        <taxon>Alphaproteobacteria</taxon>
        <taxon>Rhodobacterales</taxon>
        <taxon>Paracoccaceae</taxon>
        <taxon>Thioclava</taxon>
    </lineage>
</organism>
<accession>A0ABM6IJI7</accession>
<evidence type="ECO:0000256" key="2">
    <source>
        <dbReference type="ARBA" id="ARBA00019841"/>
    </source>
</evidence>
<dbReference type="InterPro" id="IPR003156">
    <property type="entry name" value="DHHA1_dom"/>
</dbReference>
<dbReference type="InterPro" id="IPR004610">
    <property type="entry name" value="RecJ"/>
</dbReference>
<dbReference type="RefSeq" id="WP_075775728.1">
    <property type="nucleotide sequence ID" value="NZ_CP019437.1"/>
</dbReference>
<feature type="domain" description="RecJ OB" evidence="9">
    <location>
        <begin position="468"/>
        <end position="576"/>
    </location>
</feature>
<protein>
    <recommendedName>
        <fullName evidence="2">Single-stranded-DNA-specific exonuclease RecJ</fullName>
    </recommendedName>
</protein>
<proteinExistence type="inferred from homology"/>
<keyword evidence="11" id="KW-1185">Reference proteome</keyword>
<dbReference type="Pfam" id="PF17768">
    <property type="entry name" value="RecJ_OB"/>
    <property type="match status" value="1"/>
</dbReference>
<dbReference type="Gene3D" id="3.90.1640.30">
    <property type="match status" value="1"/>
</dbReference>
<dbReference type="Proteomes" id="UP000185622">
    <property type="component" value="Chromosome"/>
</dbReference>
<dbReference type="InterPro" id="IPR041122">
    <property type="entry name" value="RecJ_OB"/>
</dbReference>
<sequence>MSSFLSVEQSLTGRRWIGPTPEADRLAEAMAQQTRLPLPLARILVARGVTPEESEGFLEPTIRELLPDPRSLRDMEQAAARFLKAVKSGEKIAVFADYDVDGGASAALLINWLRAMGREATLYIPDRIDEGYGPNVPAMESLGAEHPLIVCVDCGTLSHEPVAAAKPADVVILDHHLGGETLPPALAVVNPNRQDETGELGHLCAASVVFLMLVEANRQLRDEGVQGPPLMTLLDLVALATVADVAPLTGCNRALVRQGLKIMARRERPGLVALSDVARLDRAPAAYHLGFVLGPRINAGGRIGAADLGARLLSTTDPHEAQSIAERLDQLNTERREVENAVREAALTQAEERGLNAPLVWAAGAGWHPGVVGIVAARLKEATNRPSVVIGVENGIGKGSARSVAGVDIGAAIQRVAAEGLLLKGGGHKMAAGLTVEENKLEPAMARLSELLAKQGAGEIGPRDLRLDGMLMPGAATAQLIEDLDRAGPFGQGAPAPRFAFADMEVVGARRIGESHLRFMFGDGMGARIETVCFGAFDCPLGPALSQPGAKRFHLAGRLEINTWGGRNKVQLRLEDASEA</sequence>
<keyword evidence="6" id="KW-0175">Coiled coil</keyword>
<evidence type="ECO:0000256" key="1">
    <source>
        <dbReference type="ARBA" id="ARBA00005915"/>
    </source>
</evidence>
<dbReference type="EMBL" id="CP019437">
    <property type="protein sequence ID" value="AQS48909.1"/>
    <property type="molecule type" value="Genomic_DNA"/>
</dbReference>
<name>A0ABM6IJI7_9RHOB</name>
<dbReference type="InterPro" id="IPR038763">
    <property type="entry name" value="DHH_sf"/>
</dbReference>
<feature type="domain" description="DHHA1" evidence="8">
    <location>
        <begin position="360"/>
        <end position="453"/>
    </location>
</feature>
<gene>
    <name evidence="10" type="ORF">BMG03_14735</name>
</gene>
<dbReference type="InterPro" id="IPR051673">
    <property type="entry name" value="SSDNA_exonuclease_RecJ"/>
</dbReference>
<comment type="similarity">
    <text evidence="1">Belongs to the RecJ family.</text>
</comment>
<evidence type="ECO:0000256" key="6">
    <source>
        <dbReference type="SAM" id="Coils"/>
    </source>
</evidence>
<keyword evidence="5 10" id="KW-0269">Exonuclease</keyword>
<keyword evidence="3" id="KW-0540">Nuclease</keyword>
<dbReference type="NCBIfam" id="TIGR00644">
    <property type="entry name" value="recJ"/>
    <property type="match status" value="1"/>
</dbReference>
<dbReference type="InterPro" id="IPR001667">
    <property type="entry name" value="DDH_dom"/>
</dbReference>
<dbReference type="PANTHER" id="PTHR30255">
    <property type="entry name" value="SINGLE-STRANDED-DNA-SPECIFIC EXONUCLEASE RECJ"/>
    <property type="match status" value="1"/>
</dbReference>
<evidence type="ECO:0000256" key="4">
    <source>
        <dbReference type="ARBA" id="ARBA00022801"/>
    </source>
</evidence>
<dbReference type="GO" id="GO:0004527">
    <property type="term" value="F:exonuclease activity"/>
    <property type="evidence" value="ECO:0007669"/>
    <property type="project" value="UniProtKB-KW"/>
</dbReference>
<evidence type="ECO:0000256" key="3">
    <source>
        <dbReference type="ARBA" id="ARBA00022722"/>
    </source>
</evidence>
<evidence type="ECO:0000256" key="5">
    <source>
        <dbReference type="ARBA" id="ARBA00022839"/>
    </source>
</evidence>
<feature type="coiled-coil region" evidence="6">
    <location>
        <begin position="321"/>
        <end position="351"/>
    </location>
</feature>
<feature type="domain" description="DDH" evidence="7">
    <location>
        <begin position="91"/>
        <end position="241"/>
    </location>
</feature>
<dbReference type="Pfam" id="PF02272">
    <property type="entry name" value="DHHA1"/>
    <property type="match status" value="1"/>
</dbReference>
<evidence type="ECO:0000259" key="8">
    <source>
        <dbReference type="Pfam" id="PF02272"/>
    </source>
</evidence>
<evidence type="ECO:0000259" key="7">
    <source>
        <dbReference type="Pfam" id="PF01368"/>
    </source>
</evidence>